<feature type="domain" description="Protein kinase" evidence="11">
    <location>
        <begin position="12"/>
        <end position="272"/>
    </location>
</feature>
<dbReference type="GO" id="GO:0004674">
    <property type="term" value="F:protein serine/threonine kinase activity"/>
    <property type="evidence" value="ECO:0007669"/>
    <property type="project" value="UniProtKB-KW"/>
</dbReference>
<accession>A0A9D1IMI9</accession>
<dbReference type="Gene3D" id="3.30.200.20">
    <property type="entry name" value="Phosphorylase Kinase, domain 1"/>
    <property type="match status" value="1"/>
</dbReference>
<dbReference type="FunFam" id="3.30.200.20:FF:000035">
    <property type="entry name" value="Serine/threonine protein kinase Stk1"/>
    <property type="match status" value="1"/>
</dbReference>
<evidence type="ECO:0000256" key="10">
    <source>
        <dbReference type="SAM" id="Phobius"/>
    </source>
</evidence>
<dbReference type="PANTHER" id="PTHR43289:SF34">
    <property type="entry name" value="SERINE_THREONINE-PROTEIN KINASE YBDM-RELATED"/>
    <property type="match status" value="1"/>
</dbReference>
<dbReference type="Pfam" id="PF00069">
    <property type="entry name" value="Pkinase"/>
    <property type="match status" value="1"/>
</dbReference>
<dbReference type="CDD" id="cd06577">
    <property type="entry name" value="PASTA_pknB"/>
    <property type="match status" value="3"/>
</dbReference>
<proteinExistence type="predicted"/>
<dbReference type="InterPro" id="IPR008271">
    <property type="entry name" value="Ser/Thr_kinase_AS"/>
</dbReference>
<dbReference type="PROSITE" id="PS50011">
    <property type="entry name" value="PROTEIN_KINASE_DOM"/>
    <property type="match status" value="1"/>
</dbReference>
<keyword evidence="10" id="KW-0812">Transmembrane</keyword>
<dbReference type="GO" id="GO:0005524">
    <property type="term" value="F:ATP binding"/>
    <property type="evidence" value="ECO:0007669"/>
    <property type="project" value="UniProtKB-UniRule"/>
</dbReference>
<evidence type="ECO:0000259" key="11">
    <source>
        <dbReference type="PROSITE" id="PS50011"/>
    </source>
</evidence>
<dbReference type="EC" id="2.7.11.1" evidence="1"/>
<comment type="caution">
    <text evidence="13">The sequence shown here is derived from an EMBL/GenBank/DDBJ whole genome shotgun (WGS) entry which is preliminary data.</text>
</comment>
<evidence type="ECO:0000256" key="7">
    <source>
        <dbReference type="ARBA" id="ARBA00047899"/>
    </source>
</evidence>
<keyword evidence="5 13" id="KW-0418">Kinase</keyword>
<organism evidence="13 14">
    <name type="scientific">Candidatus Aphodocola excrementigallinarum</name>
    <dbReference type="NCBI Taxonomy" id="2840670"/>
    <lineage>
        <taxon>Bacteria</taxon>
        <taxon>Bacillati</taxon>
        <taxon>Bacillota</taxon>
        <taxon>Bacilli</taxon>
        <taxon>Candidatus Aphodocola</taxon>
    </lineage>
</organism>
<dbReference type="Proteomes" id="UP000824074">
    <property type="component" value="Unassembled WGS sequence"/>
</dbReference>
<keyword evidence="2" id="KW-0723">Serine/threonine-protein kinase</keyword>
<dbReference type="Pfam" id="PF03793">
    <property type="entry name" value="PASTA"/>
    <property type="match status" value="3"/>
</dbReference>
<dbReference type="EMBL" id="DVMT01000014">
    <property type="protein sequence ID" value="HIU39858.1"/>
    <property type="molecule type" value="Genomic_DNA"/>
</dbReference>
<keyword evidence="4 9" id="KW-0547">Nucleotide-binding</keyword>
<dbReference type="InterPro" id="IPR017441">
    <property type="entry name" value="Protein_kinase_ATP_BS"/>
</dbReference>
<dbReference type="CDD" id="cd14014">
    <property type="entry name" value="STKc_PknB_like"/>
    <property type="match status" value="1"/>
</dbReference>
<protein>
    <recommendedName>
        <fullName evidence="1">non-specific serine/threonine protein kinase</fullName>
        <ecNumber evidence="1">2.7.11.1</ecNumber>
    </recommendedName>
</protein>
<dbReference type="SMART" id="SM00740">
    <property type="entry name" value="PASTA"/>
    <property type="match status" value="3"/>
</dbReference>
<dbReference type="InterPro" id="IPR011009">
    <property type="entry name" value="Kinase-like_dom_sf"/>
</dbReference>
<keyword evidence="6 9" id="KW-0067">ATP-binding</keyword>
<feature type="domain" description="PASTA" evidence="12">
    <location>
        <begin position="497"/>
        <end position="561"/>
    </location>
</feature>
<evidence type="ECO:0000256" key="4">
    <source>
        <dbReference type="ARBA" id="ARBA00022741"/>
    </source>
</evidence>
<feature type="domain" description="PASTA" evidence="12">
    <location>
        <begin position="423"/>
        <end position="494"/>
    </location>
</feature>
<sequence length="577" mass="64628">MIAKGELVNDRYEIEKLIGEGGMANVYLAKDTILDRKVAVKVLRGDLAGDEKFVRRFQREALAASSLSHPNIVEIYDVGEDNGNFYIVMEYIDGKTLKQLIKKRGVLTLPETIDIMMQLLDALATAHDSYIIHRDIKPQNIMIKDSGLVKITDFGIAMALNSAQLTQTNSVMGSVHYLPPEQASGKGSTIRSDIYSLGILMFEMLTGRVPFKGDSAVEIALKHMKEQLPSVREINPVVPQSVENIILKAAAKNPKNRYKDVRDMKDDLKTCLDEDRQNEPKITFKYPETDFSDTKTVTLKETKKQPKEDKPVVKQITEDDKIEKGNKKKMIIISSIIGVLILAFVLIVIVIPKLTEKDEIKVPDVYGMEISEAEDLLKKNGFKIDSKKRASDDVDENLVIETDPGKNRYVKEGSTITIYYSSGSQKIEIEDYTGQNVYEVKAKLELLGLTVNVEEKEVEDSSSYKDKEDEIIDQSVEEGEKLSSGEVITLYIPKILSVYPDMVSEGWSEQRATEFCEEYGLTINVQYKETADVEEGMVLAQDPKPGEEVFDGETVKIVVSKMPTTTTTTTSSSLEAE</sequence>
<evidence type="ECO:0000256" key="3">
    <source>
        <dbReference type="ARBA" id="ARBA00022679"/>
    </source>
</evidence>
<feature type="binding site" evidence="9">
    <location>
        <position position="41"/>
    </location>
    <ligand>
        <name>ATP</name>
        <dbReference type="ChEBI" id="CHEBI:30616"/>
    </ligand>
</feature>
<evidence type="ECO:0000256" key="9">
    <source>
        <dbReference type="PROSITE-ProRule" id="PRU10141"/>
    </source>
</evidence>
<feature type="transmembrane region" description="Helical" evidence="10">
    <location>
        <begin position="331"/>
        <end position="351"/>
    </location>
</feature>
<dbReference type="NCBIfam" id="NF033483">
    <property type="entry name" value="PknB_PASTA_kin"/>
    <property type="match status" value="1"/>
</dbReference>
<evidence type="ECO:0000259" key="12">
    <source>
        <dbReference type="PROSITE" id="PS51178"/>
    </source>
</evidence>
<dbReference type="Gene3D" id="1.10.510.10">
    <property type="entry name" value="Transferase(Phosphotransferase) domain 1"/>
    <property type="match status" value="1"/>
</dbReference>
<dbReference type="SMART" id="SM00220">
    <property type="entry name" value="S_TKc"/>
    <property type="match status" value="1"/>
</dbReference>
<dbReference type="FunFam" id="1.10.510.10:FF:000021">
    <property type="entry name" value="Serine/threonine protein kinase"/>
    <property type="match status" value="1"/>
</dbReference>
<evidence type="ECO:0000256" key="8">
    <source>
        <dbReference type="ARBA" id="ARBA00048679"/>
    </source>
</evidence>
<evidence type="ECO:0000256" key="2">
    <source>
        <dbReference type="ARBA" id="ARBA00022527"/>
    </source>
</evidence>
<dbReference type="SUPFAM" id="SSF56112">
    <property type="entry name" value="Protein kinase-like (PK-like)"/>
    <property type="match status" value="1"/>
</dbReference>
<dbReference type="PROSITE" id="PS51178">
    <property type="entry name" value="PASTA"/>
    <property type="match status" value="3"/>
</dbReference>
<evidence type="ECO:0000256" key="6">
    <source>
        <dbReference type="ARBA" id="ARBA00022840"/>
    </source>
</evidence>
<evidence type="ECO:0000313" key="14">
    <source>
        <dbReference type="Proteomes" id="UP000824074"/>
    </source>
</evidence>
<dbReference type="PROSITE" id="PS00108">
    <property type="entry name" value="PROTEIN_KINASE_ST"/>
    <property type="match status" value="1"/>
</dbReference>
<dbReference type="PANTHER" id="PTHR43289">
    <property type="entry name" value="MITOGEN-ACTIVATED PROTEIN KINASE KINASE KINASE 20-RELATED"/>
    <property type="match status" value="1"/>
</dbReference>
<reference evidence="13" key="2">
    <citation type="journal article" date="2021" name="PeerJ">
        <title>Extensive microbial diversity within the chicken gut microbiome revealed by metagenomics and culture.</title>
        <authorList>
            <person name="Gilroy R."/>
            <person name="Ravi A."/>
            <person name="Getino M."/>
            <person name="Pursley I."/>
            <person name="Horton D.L."/>
            <person name="Alikhan N.F."/>
            <person name="Baker D."/>
            <person name="Gharbi K."/>
            <person name="Hall N."/>
            <person name="Watson M."/>
            <person name="Adriaenssens E.M."/>
            <person name="Foster-Nyarko E."/>
            <person name="Jarju S."/>
            <person name="Secka A."/>
            <person name="Antonio M."/>
            <person name="Oren A."/>
            <person name="Chaudhuri R.R."/>
            <person name="La Ragione R."/>
            <person name="Hildebrand F."/>
            <person name="Pallen M.J."/>
        </authorList>
    </citation>
    <scope>NUCLEOTIDE SEQUENCE</scope>
    <source>
        <strain evidence="13">CHK193-30670</strain>
    </source>
</reference>
<comment type="catalytic activity">
    <reaction evidence="7">
        <text>L-threonyl-[protein] + ATP = O-phospho-L-threonyl-[protein] + ADP + H(+)</text>
        <dbReference type="Rhea" id="RHEA:46608"/>
        <dbReference type="Rhea" id="RHEA-COMP:11060"/>
        <dbReference type="Rhea" id="RHEA-COMP:11605"/>
        <dbReference type="ChEBI" id="CHEBI:15378"/>
        <dbReference type="ChEBI" id="CHEBI:30013"/>
        <dbReference type="ChEBI" id="CHEBI:30616"/>
        <dbReference type="ChEBI" id="CHEBI:61977"/>
        <dbReference type="ChEBI" id="CHEBI:456216"/>
        <dbReference type="EC" id="2.7.11.1"/>
    </reaction>
</comment>
<dbReference type="AlphaFoldDB" id="A0A9D1IMI9"/>
<dbReference type="InterPro" id="IPR005543">
    <property type="entry name" value="PASTA_dom"/>
</dbReference>
<dbReference type="PROSITE" id="PS00107">
    <property type="entry name" value="PROTEIN_KINASE_ATP"/>
    <property type="match status" value="1"/>
</dbReference>
<name>A0A9D1IMI9_9FIRM</name>
<gene>
    <name evidence="13" type="primary">pknB</name>
    <name evidence="13" type="ORF">IAB68_00970</name>
</gene>
<evidence type="ECO:0000256" key="5">
    <source>
        <dbReference type="ARBA" id="ARBA00022777"/>
    </source>
</evidence>
<dbReference type="InterPro" id="IPR000719">
    <property type="entry name" value="Prot_kinase_dom"/>
</dbReference>
<dbReference type="Gene3D" id="3.30.10.20">
    <property type="match status" value="3"/>
</dbReference>
<feature type="domain" description="PASTA" evidence="12">
    <location>
        <begin position="356"/>
        <end position="422"/>
    </location>
</feature>
<evidence type="ECO:0000256" key="1">
    <source>
        <dbReference type="ARBA" id="ARBA00012513"/>
    </source>
</evidence>
<keyword evidence="10" id="KW-0472">Membrane</keyword>
<keyword evidence="3" id="KW-0808">Transferase</keyword>
<reference evidence="13" key="1">
    <citation type="submission" date="2020-10" db="EMBL/GenBank/DDBJ databases">
        <authorList>
            <person name="Gilroy R."/>
        </authorList>
    </citation>
    <scope>NUCLEOTIDE SEQUENCE</scope>
    <source>
        <strain evidence="13">CHK193-30670</strain>
    </source>
</reference>
<evidence type="ECO:0000313" key="13">
    <source>
        <dbReference type="EMBL" id="HIU39858.1"/>
    </source>
</evidence>
<keyword evidence="10" id="KW-1133">Transmembrane helix</keyword>
<comment type="catalytic activity">
    <reaction evidence="8">
        <text>L-seryl-[protein] + ATP = O-phospho-L-seryl-[protein] + ADP + H(+)</text>
        <dbReference type="Rhea" id="RHEA:17989"/>
        <dbReference type="Rhea" id="RHEA-COMP:9863"/>
        <dbReference type="Rhea" id="RHEA-COMP:11604"/>
        <dbReference type="ChEBI" id="CHEBI:15378"/>
        <dbReference type="ChEBI" id="CHEBI:29999"/>
        <dbReference type="ChEBI" id="CHEBI:30616"/>
        <dbReference type="ChEBI" id="CHEBI:83421"/>
        <dbReference type="ChEBI" id="CHEBI:456216"/>
        <dbReference type="EC" id="2.7.11.1"/>
    </reaction>
</comment>